<gene>
    <name evidence="2" type="ORF">PITG_03684</name>
</gene>
<dbReference type="SUPFAM" id="SSF52025">
    <property type="entry name" value="PA domain"/>
    <property type="match status" value="1"/>
</dbReference>
<name>D0MY92_PHYIT</name>
<dbReference type="Pfam" id="PF02225">
    <property type="entry name" value="PA"/>
    <property type="match status" value="1"/>
</dbReference>
<dbReference type="AlphaFoldDB" id="D0MY92"/>
<dbReference type="InterPro" id="IPR003137">
    <property type="entry name" value="PA_domain"/>
</dbReference>
<dbReference type="OMA" id="IMSIVEH"/>
<keyword evidence="3" id="KW-1185">Reference proteome</keyword>
<evidence type="ECO:0000313" key="3">
    <source>
        <dbReference type="Proteomes" id="UP000006643"/>
    </source>
</evidence>
<dbReference type="GeneID" id="9467634"/>
<proteinExistence type="predicted"/>
<dbReference type="Gene3D" id="3.50.30.30">
    <property type="match status" value="1"/>
</dbReference>
<dbReference type="EMBL" id="DS028121">
    <property type="protein sequence ID" value="EEY66140.1"/>
    <property type="molecule type" value="Genomic_DNA"/>
</dbReference>
<sequence>MGKLDGELIMSIVEHHITLIRIYEERPDQIPVPLEQPPKLTNQELAIARSYEFQVLPALFGGKIPTLPYRIVAAYPQETACNYKGLGILATRSVVVVKRGGCSFGTKLRAIQHVGGAGMLLVNSDESLIPLMTDSRELEGLKIWGASINLRNGTAILEVLAKTKNLPTLVKIAAREDDSTNITTSN</sequence>
<dbReference type="InterPro" id="IPR046450">
    <property type="entry name" value="PA_dom_sf"/>
</dbReference>
<organism evidence="2 3">
    <name type="scientific">Phytophthora infestans (strain T30-4)</name>
    <name type="common">Potato late blight agent</name>
    <dbReference type="NCBI Taxonomy" id="403677"/>
    <lineage>
        <taxon>Eukaryota</taxon>
        <taxon>Sar</taxon>
        <taxon>Stramenopiles</taxon>
        <taxon>Oomycota</taxon>
        <taxon>Peronosporomycetes</taxon>
        <taxon>Peronosporales</taxon>
        <taxon>Peronosporaceae</taxon>
        <taxon>Phytophthora</taxon>
    </lineage>
</organism>
<reference evidence="3" key="1">
    <citation type="journal article" date="2009" name="Nature">
        <title>Genome sequence and analysis of the Irish potato famine pathogen Phytophthora infestans.</title>
        <authorList>
            <consortium name="The Broad Institute Genome Sequencing Platform"/>
            <person name="Haas B.J."/>
            <person name="Kamoun S."/>
            <person name="Zody M.C."/>
            <person name="Jiang R.H."/>
            <person name="Handsaker R.E."/>
            <person name="Cano L.M."/>
            <person name="Grabherr M."/>
            <person name="Kodira C.D."/>
            <person name="Raffaele S."/>
            <person name="Torto-Alalibo T."/>
            <person name="Bozkurt T.O."/>
            <person name="Ah-Fong A.M."/>
            <person name="Alvarado L."/>
            <person name="Anderson V.L."/>
            <person name="Armstrong M.R."/>
            <person name="Avrova A."/>
            <person name="Baxter L."/>
            <person name="Beynon J."/>
            <person name="Boevink P.C."/>
            <person name="Bollmann S.R."/>
            <person name="Bos J.I."/>
            <person name="Bulone V."/>
            <person name="Cai G."/>
            <person name="Cakir C."/>
            <person name="Carrington J.C."/>
            <person name="Chawner M."/>
            <person name="Conti L."/>
            <person name="Costanzo S."/>
            <person name="Ewan R."/>
            <person name="Fahlgren N."/>
            <person name="Fischbach M.A."/>
            <person name="Fugelstad J."/>
            <person name="Gilroy E.M."/>
            <person name="Gnerre S."/>
            <person name="Green P.J."/>
            <person name="Grenville-Briggs L.J."/>
            <person name="Griffith J."/>
            <person name="Grunwald N.J."/>
            <person name="Horn K."/>
            <person name="Horner N.R."/>
            <person name="Hu C.H."/>
            <person name="Huitema E."/>
            <person name="Jeong D.H."/>
            <person name="Jones A.M."/>
            <person name="Jones J.D."/>
            <person name="Jones R.W."/>
            <person name="Karlsson E.K."/>
            <person name="Kunjeti S.G."/>
            <person name="Lamour K."/>
            <person name="Liu Z."/>
            <person name="Ma L."/>
            <person name="Maclean D."/>
            <person name="Chibucos M.C."/>
            <person name="McDonald H."/>
            <person name="McWalters J."/>
            <person name="Meijer H.J."/>
            <person name="Morgan W."/>
            <person name="Morris P.F."/>
            <person name="Munro C.A."/>
            <person name="O'Neill K."/>
            <person name="Ospina-Giraldo M."/>
            <person name="Pinzon A."/>
            <person name="Pritchard L."/>
            <person name="Ramsahoye B."/>
            <person name="Ren Q."/>
            <person name="Restrepo S."/>
            <person name="Roy S."/>
            <person name="Sadanandom A."/>
            <person name="Savidor A."/>
            <person name="Schornack S."/>
            <person name="Schwartz D.C."/>
            <person name="Schumann U.D."/>
            <person name="Schwessinger B."/>
            <person name="Seyer L."/>
            <person name="Sharpe T."/>
            <person name="Silvar C."/>
            <person name="Song J."/>
            <person name="Studholme D.J."/>
            <person name="Sykes S."/>
            <person name="Thines M."/>
            <person name="van de Vondervoort P.J."/>
            <person name="Phuntumart V."/>
            <person name="Wawra S."/>
            <person name="Weide R."/>
            <person name="Win J."/>
            <person name="Young C."/>
            <person name="Zhou S."/>
            <person name="Fry W."/>
            <person name="Meyers B.C."/>
            <person name="van West P."/>
            <person name="Ristaino J."/>
            <person name="Govers F."/>
            <person name="Birch P.R."/>
            <person name="Whisson S.C."/>
            <person name="Judelson H.S."/>
            <person name="Nusbaum C."/>
        </authorList>
    </citation>
    <scope>NUCLEOTIDE SEQUENCE [LARGE SCALE GENOMIC DNA]</scope>
    <source>
        <strain evidence="3">T30-4</strain>
    </source>
</reference>
<dbReference type="VEuPathDB" id="FungiDB:PITG_03684"/>
<evidence type="ECO:0000313" key="2">
    <source>
        <dbReference type="EMBL" id="EEY66140.1"/>
    </source>
</evidence>
<feature type="domain" description="PA" evidence="1">
    <location>
        <begin position="72"/>
        <end position="156"/>
    </location>
</feature>
<dbReference type="InParanoid" id="D0MY92"/>
<dbReference type="KEGG" id="pif:PITG_03684"/>
<dbReference type="HOGENOM" id="CLU_1457191_0_0_1"/>
<accession>D0MY92</accession>
<dbReference type="Proteomes" id="UP000006643">
    <property type="component" value="Unassembled WGS sequence"/>
</dbReference>
<dbReference type="eggNOG" id="ENOG502S0E0">
    <property type="taxonomic scope" value="Eukaryota"/>
</dbReference>
<dbReference type="OrthoDB" id="206201at2759"/>
<dbReference type="RefSeq" id="XP_002906739.1">
    <property type="nucleotide sequence ID" value="XM_002906693.1"/>
</dbReference>
<evidence type="ECO:0000259" key="1">
    <source>
        <dbReference type="Pfam" id="PF02225"/>
    </source>
</evidence>
<protein>
    <recommendedName>
        <fullName evidence="1">PA domain-containing protein</fullName>
    </recommendedName>
</protein>